<name>C7CC95_METED</name>
<feature type="compositionally biased region" description="Basic and acidic residues" evidence="1">
    <location>
        <begin position="432"/>
        <end position="454"/>
    </location>
</feature>
<evidence type="ECO:0000313" key="2">
    <source>
        <dbReference type="EMBL" id="CAX22441.1"/>
    </source>
</evidence>
<dbReference type="HOGENOM" id="CLU_547355_0_0_5"/>
<protein>
    <submittedName>
        <fullName evidence="2">Uncharacterized protein</fullName>
    </submittedName>
</protein>
<evidence type="ECO:0000256" key="1">
    <source>
        <dbReference type="SAM" id="MobiDB-lite"/>
    </source>
</evidence>
<reference evidence="3" key="1">
    <citation type="journal article" date="2009" name="PLoS ONE">
        <title>Methylobacterium genome sequences: a reference blueprint to investigate microbial metabolism of C1 compounds from natural and industrial sources.</title>
        <authorList>
            <person name="Vuilleumier S."/>
            <person name="Chistoserdova L."/>
            <person name="Lee M.-C."/>
            <person name="Bringel F."/>
            <person name="Lajus A."/>
            <person name="Zhou Y."/>
            <person name="Gourion B."/>
            <person name="Barbe V."/>
            <person name="Chang J."/>
            <person name="Cruveiller S."/>
            <person name="Dossat C."/>
            <person name="Gillett W."/>
            <person name="Gruffaz C."/>
            <person name="Haugen E."/>
            <person name="Hourcade E."/>
            <person name="Levy R."/>
            <person name="Mangenot S."/>
            <person name="Muller E."/>
            <person name="Nadalig T."/>
            <person name="Pagni M."/>
            <person name="Penny C."/>
            <person name="Peyraud R."/>
            <person name="Robinson D.G."/>
            <person name="Roche D."/>
            <person name="Rouy Z."/>
            <person name="Saenampechek C."/>
            <person name="Salvignol G."/>
            <person name="Vallenet D."/>
            <person name="Wu Z."/>
            <person name="Marx C.J."/>
            <person name="Vorholt J.A."/>
            <person name="Olson M.V."/>
            <person name="Kaul R."/>
            <person name="Weissenbach J."/>
            <person name="Medigue C."/>
            <person name="Lidstrom M.E."/>
        </authorList>
    </citation>
    <scope>NUCLEOTIDE SEQUENCE [LARGE SCALE GENOMIC DNA]</scope>
    <source>
        <strain evidence="3">DSM 6343 / CIP 106787 / DM4</strain>
    </source>
</reference>
<accession>C7CC95</accession>
<dbReference type="Proteomes" id="UP000008070">
    <property type="component" value="Chromosome"/>
</dbReference>
<sequence length="479" mass="53918">MLWAAARTQLIDEQATDCRAYATAQGSHPVIEVIHSMQPGQKGRVGRRLETTLQTHQASEHVVVMITHETLFGLDPKLLSGWHVVVDEVPDACVASGSFTARASWSMLEHHYKLAPVGDGKWWHVVRREDVEALKRGEITMDAAKDIAPFHQCVLTPGRTDFVDLGDWQDARHLRRKVRWWSVWTPMSLADAASVTIAGAGFFHSLAYHAARMFEADAITFEKAGPLAGVVRGQQNFRIHYYTEHPGSTEWWKTEEGSRCLVQISRHLERIGFAGYWSCNTDIRAYFRHRFGGVMCDPKQAGTNGLRHYTACAFFYSNKAQEADSAILEVLGLDREAVLQVREYEDIRQFVMRGAPRNPGFCGTYDVYLYSHDQAEMLQRYLVENGIAVEVVLVPVDEAGVMDVVRPAPKRSGSASTDPLGHQQRVAKRKKTDADRQQRYRDQDVARRKAEGTHRKAGRPRKTLDGGPAVLQRSADRPA</sequence>
<dbReference type="AlphaFoldDB" id="C7CC95"/>
<evidence type="ECO:0000313" key="3">
    <source>
        <dbReference type="Proteomes" id="UP000008070"/>
    </source>
</evidence>
<feature type="region of interest" description="Disordered" evidence="1">
    <location>
        <begin position="407"/>
        <end position="479"/>
    </location>
</feature>
<gene>
    <name evidence="2" type="ORF">METD_I0807</name>
</gene>
<organism evidence="2 3">
    <name type="scientific">Methylorubrum extorquens (strain DSM 6343 / CIP 106787 / DM4)</name>
    <name type="common">Methylobacterium extorquens</name>
    <dbReference type="NCBI Taxonomy" id="661410"/>
    <lineage>
        <taxon>Bacteria</taxon>
        <taxon>Pseudomonadati</taxon>
        <taxon>Pseudomonadota</taxon>
        <taxon>Alphaproteobacteria</taxon>
        <taxon>Hyphomicrobiales</taxon>
        <taxon>Methylobacteriaceae</taxon>
        <taxon>Methylorubrum</taxon>
    </lineage>
</organism>
<proteinExistence type="predicted"/>
<dbReference type="KEGG" id="mdi:METDI0807"/>
<dbReference type="EMBL" id="FP103042">
    <property type="protein sequence ID" value="CAX22441.1"/>
    <property type="molecule type" value="Genomic_DNA"/>
</dbReference>